<feature type="compositionally biased region" description="Polar residues" evidence="1">
    <location>
        <begin position="89"/>
        <end position="114"/>
    </location>
</feature>
<keyword evidence="3" id="KW-0946">Virion</keyword>
<accession>M7BES1</accession>
<sequence>MDIAPFSISLSFFPALGDGHETPTDQAVSPAQPSTEPGSFPLCEADGFSPEATAHPVTSADKDGAATPHPSFSSPRAVELDESIPPDPNATTTKGTRLQTSAPAVSADATTGLRNKNLPVLPTANTTNQPGQNGTEPSSPTGPTGAATVAPTPPPPKDALATTGSSPLEPSAFSTLGPTTGNPEPAAESPEPTPQTAQENATAESTAGPTAAPAAMTTGSPPAATTPSTTTVTPRASSTTRAATPAVMQPSADPVHEKASVLDVGDDDGQDQPSSAVAGAMGADPLVIGVISLFVVMVGILALVGFLRYRQRNSRMEFRRLQDLPMDQEIPECFGEAQLQQAPGTTYGTTYEGQRGPGQTFL</sequence>
<evidence type="ECO:0000313" key="3">
    <source>
        <dbReference type="EMBL" id="EMP34080.1"/>
    </source>
</evidence>
<protein>
    <submittedName>
        <fullName evidence="3">Envelope glycoprotein</fullName>
    </submittedName>
</protein>
<feature type="compositionally biased region" description="Polar residues" evidence="1">
    <location>
        <begin position="123"/>
        <end position="139"/>
    </location>
</feature>
<feature type="compositionally biased region" description="Low complexity" evidence="1">
    <location>
        <begin position="141"/>
        <end position="150"/>
    </location>
</feature>
<dbReference type="Proteomes" id="UP000031443">
    <property type="component" value="Unassembled WGS sequence"/>
</dbReference>
<name>M7BES1_CHEMY</name>
<keyword evidence="3" id="KW-0261">Viral envelope protein</keyword>
<feature type="compositionally biased region" description="Polar residues" evidence="1">
    <location>
        <begin position="24"/>
        <end position="37"/>
    </location>
</feature>
<keyword evidence="2" id="KW-0812">Transmembrane</keyword>
<dbReference type="AlphaFoldDB" id="M7BES1"/>
<dbReference type="EMBL" id="KB534131">
    <property type="protein sequence ID" value="EMP34080.1"/>
    <property type="molecule type" value="Genomic_DNA"/>
</dbReference>
<feature type="transmembrane region" description="Helical" evidence="2">
    <location>
        <begin position="286"/>
        <end position="309"/>
    </location>
</feature>
<organism evidence="3 4">
    <name type="scientific">Chelonia mydas</name>
    <name type="common">Green sea-turtle</name>
    <name type="synonym">Chelonia agassizi</name>
    <dbReference type="NCBI Taxonomy" id="8469"/>
    <lineage>
        <taxon>Eukaryota</taxon>
        <taxon>Metazoa</taxon>
        <taxon>Chordata</taxon>
        <taxon>Craniata</taxon>
        <taxon>Vertebrata</taxon>
        <taxon>Euteleostomi</taxon>
        <taxon>Archelosauria</taxon>
        <taxon>Testudinata</taxon>
        <taxon>Testudines</taxon>
        <taxon>Cryptodira</taxon>
        <taxon>Durocryptodira</taxon>
        <taxon>Americhelydia</taxon>
        <taxon>Chelonioidea</taxon>
        <taxon>Cheloniidae</taxon>
        <taxon>Chelonia</taxon>
    </lineage>
</organism>
<evidence type="ECO:0000313" key="4">
    <source>
        <dbReference type="Proteomes" id="UP000031443"/>
    </source>
</evidence>
<keyword evidence="4" id="KW-1185">Reference proteome</keyword>
<feature type="compositionally biased region" description="Polar residues" evidence="1">
    <location>
        <begin position="164"/>
        <end position="182"/>
    </location>
</feature>
<feature type="compositionally biased region" description="Low complexity" evidence="1">
    <location>
        <begin position="183"/>
        <end position="246"/>
    </location>
</feature>
<keyword evidence="2" id="KW-0472">Membrane</keyword>
<gene>
    <name evidence="3" type="ORF">UY3_08774</name>
</gene>
<proteinExistence type="predicted"/>
<reference evidence="4" key="1">
    <citation type="journal article" date="2013" name="Nat. Genet.">
        <title>The draft genomes of soft-shell turtle and green sea turtle yield insights into the development and evolution of the turtle-specific body plan.</title>
        <authorList>
            <person name="Wang Z."/>
            <person name="Pascual-Anaya J."/>
            <person name="Zadissa A."/>
            <person name="Li W."/>
            <person name="Niimura Y."/>
            <person name="Huang Z."/>
            <person name="Li C."/>
            <person name="White S."/>
            <person name="Xiong Z."/>
            <person name="Fang D."/>
            <person name="Wang B."/>
            <person name="Ming Y."/>
            <person name="Chen Y."/>
            <person name="Zheng Y."/>
            <person name="Kuraku S."/>
            <person name="Pignatelli M."/>
            <person name="Herrero J."/>
            <person name="Beal K."/>
            <person name="Nozawa M."/>
            <person name="Li Q."/>
            <person name="Wang J."/>
            <person name="Zhang H."/>
            <person name="Yu L."/>
            <person name="Shigenobu S."/>
            <person name="Wang J."/>
            <person name="Liu J."/>
            <person name="Flicek P."/>
            <person name="Searle S."/>
            <person name="Wang J."/>
            <person name="Kuratani S."/>
            <person name="Yin Y."/>
            <person name="Aken B."/>
            <person name="Zhang G."/>
            <person name="Irie N."/>
        </authorList>
    </citation>
    <scope>NUCLEOTIDE SEQUENCE [LARGE SCALE GENOMIC DNA]</scope>
</reference>
<keyword evidence="2" id="KW-1133">Transmembrane helix</keyword>
<evidence type="ECO:0000256" key="1">
    <source>
        <dbReference type="SAM" id="MobiDB-lite"/>
    </source>
</evidence>
<evidence type="ECO:0000256" key="2">
    <source>
        <dbReference type="SAM" id="Phobius"/>
    </source>
</evidence>
<feature type="region of interest" description="Disordered" evidence="1">
    <location>
        <begin position="15"/>
        <end position="256"/>
    </location>
</feature>